<keyword evidence="7" id="KW-1185">Reference proteome</keyword>
<dbReference type="PROSITE" id="PS51257">
    <property type="entry name" value="PROKAR_LIPOPROTEIN"/>
    <property type="match status" value="1"/>
</dbReference>
<dbReference type="InterPro" id="IPR039809">
    <property type="entry name" value="Chemokine_b/g/d"/>
</dbReference>
<evidence type="ECO:0000313" key="7">
    <source>
        <dbReference type="Proteomes" id="UP000515145"/>
    </source>
</evidence>
<dbReference type="InParanoid" id="A0A6P7KD18"/>
<dbReference type="Proteomes" id="UP000515145">
    <property type="component" value="Chromosome 19"/>
</dbReference>
<feature type="signal peptide" evidence="5">
    <location>
        <begin position="1"/>
        <end position="20"/>
    </location>
</feature>
<evidence type="ECO:0000313" key="8">
    <source>
        <dbReference type="RefSeq" id="XP_028287389.1"/>
    </source>
</evidence>
<evidence type="ECO:0000256" key="4">
    <source>
        <dbReference type="ARBA" id="ARBA00022729"/>
    </source>
</evidence>
<keyword evidence="3" id="KW-0964">Secreted</keyword>
<dbReference type="SMART" id="SM00199">
    <property type="entry name" value="SCY"/>
    <property type="match status" value="1"/>
</dbReference>
<dbReference type="AlphaFoldDB" id="A0A6P7KD18"/>
<dbReference type="InterPro" id="IPR036048">
    <property type="entry name" value="Interleukin_8-like_sf"/>
</dbReference>
<reference evidence="8" key="1">
    <citation type="submission" date="2025-08" db="UniProtKB">
        <authorList>
            <consortium name="RefSeq"/>
        </authorList>
    </citation>
    <scope>IDENTIFICATION</scope>
</reference>
<dbReference type="GO" id="GO:0005615">
    <property type="term" value="C:extracellular space"/>
    <property type="evidence" value="ECO:0007669"/>
    <property type="project" value="UniProtKB-KW"/>
</dbReference>
<name>A0A6P7KD18_9TELE</name>
<sequence length="99" mass="11259">MKTLCFSVTLLLFAACCCDAMPQAVRKFKTTPELCCFKFSTITIPPKNVSDIFQTHSSCMRKAFIVKTIRGRQFCYSQDFQWAKNLFNQRHTTEGSGSA</sequence>
<dbReference type="Gene3D" id="2.40.50.40">
    <property type="match status" value="1"/>
</dbReference>
<dbReference type="OrthoDB" id="9447832at2759"/>
<dbReference type="SUPFAM" id="SSF54117">
    <property type="entry name" value="Interleukin 8-like chemokines"/>
    <property type="match status" value="1"/>
</dbReference>
<dbReference type="GeneID" id="114452331"/>
<dbReference type="PANTHER" id="PTHR12015">
    <property type="entry name" value="SMALL INDUCIBLE CYTOKINE A"/>
    <property type="match status" value="1"/>
</dbReference>
<dbReference type="FunCoup" id="A0A6P7KD18">
    <property type="interactions" value="112"/>
</dbReference>
<evidence type="ECO:0000256" key="3">
    <source>
        <dbReference type="ARBA" id="ARBA00022525"/>
    </source>
</evidence>
<comment type="subcellular location">
    <subcellularLocation>
        <location evidence="1">Secreted</location>
    </subcellularLocation>
</comment>
<dbReference type="Pfam" id="PF00048">
    <property type="entry name" value="IL8"/>
    <property type="match status" value="1"/>
</dbReference>
<feature type="domain" description="Chemokine interleukin-8-like" evidence="6">
    <location>
        <begin position="32"/>
        <end position="90"/>
    </location>
</feature>
<dbReference type="PANTHER" id="PTHR12015:SF183">
    <property type="entry name" value="C-C MOTIF CHEMOKINE 3"/>
    <property type="match status" value="1"/>
</dbReference>
<dbReference type="InterPro" id="IPR001811">
    <property type="entry name" value="Chemokine_IL8-like_dom"/>
</dbReference>
<evidence type="ECO:0000259" key="6">
    <source>
        <dbReference type="SMART" id="SM00199"/>
    </source>
</evidence>
<evidence type="ECO:0000256" key="5">
    <source>
        <dbReference type="SAM" id="SignalP"/>
    </source>
</evidence>
<dbReference type="GO" id="GO:0008009">
    <property type="term" value="F:chemokine activity"/>
    <property type="evidence" value="ECO:0007669"/>
    <property type="project" value="InterPro"/>
</dbReference>
<protein>
    <submittedName>
        <fullName evidence="8">C-C motif chemokine 5-like</fullName>
    </submittedName>
</protein>
<evidence type="ECO:0000256" key="1">
    <source>
        <dbReference type="ARBA" id="ARBA00004613"/>
    </source>
</evidence>
<gene>
    <name evidence="8" type="primary">LOC114452331</name>
</gene>
<keyword evidence="2" id="KW-0202">Cytokine</keyword>
<dbReference type="RefSeq" id="XP_028287389.1">
    <property type="nucleotide sequence ID" value="XM_028431588.1"/>
</dbReference>
<keyword evidence="4 5" id="KW-0732">Signal</keyword>
<dbReference type="GO" id="GO:0006955">
    <property type="term" value="P:immune response"/>
    <property type="evidence" value="ECO:0007669"/>
    <property type="project" value="InterPro"/>
</dbReference>
<accession>A0A6P7KD18</accession>
<feature type="chain" id="PRO_5027535651" evidence="5">
    <location>
        <begin position="21"/>
        <end position="99"/>
    </location>
</feature>
<proteinExistence type="predicted"/>
<organism evidence="7 8">
    <name type="scientific">Parambassis ranga</name>
    <name type="common">Indian glassy fish</name>
    <dbReference type="NCBI Taxonomy" id="210632"/>
    <lineage>
        <taxon>Eukaryota</taxon>
        <taxon>Metazoa</taxon>
        <taxon>Chordata</taxon>
        <taxon>Craniata</taxon>
        <taxon>Vertebrata</taxon>
        <taxon>Euteleostomi</taxon>
        <taxon>Actinopterygii</taxon>
        <taxon>Neopterygii</taxon>
        <taxon>Teleostei</taxon>
        <taxon>Neoteleostei</taxon>
        <taxon>Acanthomorphata</taxon>
        <taxon>Ovalentaria</taxon>
        <taxon>Ambassidae</taxon>
        <taxon>Parambassis</taxon>
    </lineage>
</organism>
<evidence type="ECO:0000256" key="2">
    <source>
        <dbReference type="ARBA" id="ARBA00022514"/>
    </source>
</evidence>